<evidence type="ECO:0000256" key="5">
    <source>
        <dbReference type="RuleBase" id="RU004404"/>
    </source>
</evidence>
<keyword evidence="6" id="KW-0472">Membrane</keyword>
<keyword evidence="3 5" id="KW-0378">Hydrolase</keyword>
<keyword evidence="4 5" id="KW-0720">Serine protease</keyword>
<dbReference type="InterPro" id="IPR029045">
    <property type="entry name" value="ClpP/crotonase-like_dom_sf"/>
</dbReference>
<comment type="similarity">
    <text evidence="1 5">Belongs to the peptidase S41A family.</text>
</comment>
<keyword evidence="9" id="KW-1185">Reference proteome</keyword>
<dbReference type="InterPro" id="IPR001478">
    <property type="entry name" value="PDZ"/>
</dbReference>
<dbReference type="SUPFAM" id="SSF52096">
    <property type="entry name" value="ClpP/crotonase"/>
    <property type="match status" value="1"/>
</dbReference>
<dbReference type="PROSITE" id="PS50106">
    <property type="entry name" value="PDZ"/>
    <property type="match status" value="1"/>
</dbReference>
<feature type="domain" description="PDZ" evidence="7">
    <location>
        <begin position="119"/>
        <end position="200"/>
    </location>
</feature>
<keyword evidence="2 5" id="KW-0645">Protease</keyword>
<keyword evidence="6" id="KW-1133">Transmembrane helix</keyword>
<dbReference type="Proteomes" id="UP000269591">
    <property type="component" value="Unassembled WGS sequence"/>
</dbReference>
<evidence type="ECO:0000313" key="9">
    <source>
        <dbReference type="Proteomes" id="UP000269591"/>
    </source>
</evidence>
<dbReference type="InterPro" id="IPR005151">
    <property type="entry name" value="Tail-specific_protease"/>
</dbReference>
<dbReference type="Pfam" id="PF03572">
    <property type="entry name" value="Peptidase_S41"/>
    <property type="match status" value="1"/>
</dbReference>
<dbReference type="NCBIfam" id="TIGR00225">
    <property type="entry name" value="prc"/>
    <property type="match status" value="1"/>
</dbReference>
<reference evidence="9" key="1">
    <citation type="submission" date="2018-05" db="EMBL/GenBank/DDBJ databases">
        <title>Genome Sequencing of selected type strains of the family Eggerthellaceae.</title>
        <authorList>
            <person name="Danylec N."/>
            <person name="Stoll D.A."/>
            <person name="Doetsch A."/>
            <person name="Huch M."/>
        </authorList>
    </citation>
    <scope>NUCLEOTIDE SEQUENCE [LARGE SCALE GENOMIC DNA]</scope>
    <source>
        <strain evidence="9">DSM 24851</strain>
    </source>
</reference>
<evidence type="ECO:0000313" key="8">
    <source>
        <dbReference type="EMBL" id="RNL41441.1"/>
    </source>
</evidence>
<dbReference type="SMART" id="SM00228">
    <property type="entry name" value="PDZ"/>
    <property type="match status" value="1"/>
</dbReference>
<dbReference type="GO" id="GO:0030288">
    <property type="term" value="C:outer membrane-bounded periplasmic space"/>
    <property type="evidence" value="ECO:0007669"/>
    <property type="project" value="TreeGrafter"/>
</dbReference>
<dbReference type="OrthoDB" id="9812068at2"/>
<dbReference type="InterPro" id="IPR041489">
    <property type="entry name" value="PDZ_6"/>
</dbReference>
<dbReference type="InterPro" id="IPR004447">
    <property type="entry name" value="Peptidase_S41A"/>
</dbReference>
<dbReference type="GO" id="GO:0006508">
    <property type="term" value="P:proteolysis"/>
    <property type="evidence" value="ECO:0007669"/>
    <property type="project" value="UniProtKB-KW"/>
</dbReference>
<dbReference type="AlphaFoldDB" id="A0A3N0B2T7"/>
<evidence type="ECO:0000256" key="4">
    <source>
        <dbReference type="ARBA" id="ARBA00022825"/>
    </source>
</evidence>
<name>A0A3N0B2T7_9ACTN</name>
<dbReference type="SUPFAM" id="SSF50156">
    <property type="entry name" value="PDZ domain-like"/>
    <property type="match status" value="1"/>
</dbReference>
<evidence type="ECO:0000256" key="6">
    <source>
        <dbReference type="SAM" id="Phobius"/>
    </source>
</evidence>
<evidence type="ECO:0000256" key="3">
    <source>
        <dbReference type="ARBA" id="ARBA00022801"/>
    </source>
</evidence>
<proteinExistence type="inferred from homology"/>
<dbReference type="SMART" id="SM00245">
    <property type="entry name" value="TSPc"/>
    <property type="match status" value="1"/>
</dbReference>
<keyword evidence="6" id="KW-0812">Transmembrane</keyword>
<gene>
    <name evidence="8" type="ORF">DMP06_02325</name>
</gene>
<evidence type="ECO:0000259" key="7">
    <source>
        <dbReference type="PROSITE" id="PS50106"/>
    </source>
</evidence>
<evidence type="ECO:0000256" key="2">
    <source>
        <dbReference type="ARBA" id="ARBA00022670"/>
    </source>
</evidence>
<feature type="transmembrane region" description="Helical" evidence="6">
    <location>
        <begin position="21"/>
        <end position="38"/>
    </location>
</feature>
<dbReference type="PANTHER" id="PTHR32060:SF30">
    <property type="entry name" value="CARBOXY-TERMINAL PROCESSING PROTEASE CTPA"/>
    <property type="match status" value="1"/>
</dbReference>
<dbReference type="InterPro" id="IPR036034">
    <property type="entry name" value="PDZ_sf"/>
</dbReference>
<dbReference type="GO" id="GO:0007165">
    <property type="term" value="P:signal transduction"/>
    <property type="evidence" value="ECO:0007669"/>
    <property type="project" value="TreeGrafter"/>
</dbReference>
<protein>
    <submittedName>
        <fullName evidence="8">Peptidase</fullName>
    </submittedName>
</protein>
<dbReference type="EMBL" id="QIBX01000002">
    <property type="protein sequence ID" value="RNL41441.1"/>
    <property type="molecule type" value="Genomic_DNA"/>
</dbReference>
<dbReference type="GO" id="GO:0004175">
    <property type="term" value="F:endopeptidase activity"/>
    <property type="evidence" value="ECO:0007669"/>
    <property type="project" value="TreeGrafter"/>
</dbReference>
<dbReference type="Gene3D" id="2.30.42.10">
    <property type="match status" value="1"/>
</dbReference>
<dbReference type="GO" id="GO:0008236">
    <property type="term" value="F:serine-type peptidase activity"/>
    <property type="evidence" value="ECO:0007669"/>
    <property type="project" value="UniProtKB-KW"/>
</dbReference>
<organism evidence="8 9">
    <name type="scientific">Slackia equolifaciens</name>
    <dbReference type="NCBI Taxonomy" id="498718"/>
    <lineage>
        <taxon>Bacteria</taxon>
        <taxon>Bacillati</taxon>
        <taxon>Actinomycetota</taxon>
        <taxon>Coriobacteriia</taxon>
        <taxon>Eggerthellales</taxon>
        <taxon>Eggerthellaceae</taxon>
        <taxon>Slackia</taxon>
    </lineage>
</organism>
<dbReference type="PANTHER" id="PTHR32060">
    <property type="entry name" value="TAIL-SPECIFIC PROTEASE"/>
    <property type="match status" value="1"/>
</dbReference>
<comment type="caution">
    <text evidence="8">The sequence shown here is derived from an EMBL/GenBank/DDBJ whole genome shotgun (WGS) entry which is preliminary data.</text>
</comment>
<dbReference type="Gene3D" id="3.30.750.44">
    <property type="match status" value="1"/>
</dbReference>
<dbReference type="CDD" id="cd07560">
    <property type="entry name" value="Peptidase_S41_CPP"/>
    <property type="match status" value="1"/>
</dbReference>
<evidence type="ECO:0000256" key="1">
    <source>
        <dbReference type="ARBA" id="ARBA00009179"/>
    </source>
</evidence>
<sequence>MRPRSKNQKKPGAHNARVVKALTLVIGACLLFCAGFLVRNDDGLMQRLGVVSSSDSAAADASSASSDGLASRIAEVESILQSESLDSYDLDASTSASVEAFLESTNDPFTRYYSDARYSSYVQSTTEEYPGVGVLFAESDGRAYALDVFEGSSAAEAGVEPGDFVVAIDGDRSQEWSATEAINAVQRQAGSTVVITWMRPENDDPSAGSEFSTSLECADYEEPNVSIDLLEESVGYIKLSQFTQNSDTLVRQAIEQLRGQGAQSFVLDLRDNPGGYLTKAVDVASLFIRSGVVVEIVTVDASTTKQVSGEVATDAPLVVIVNENTAGAAEVLAAALRDTERATIVGTTTMGKGSVQVTKALSFGGALRYTAARYKSPDGYSIDQVGVTPSITVSQREGNDADEQLDLAVDTAASLIQQS</sequence>
<dbReference type="Pfam" id="PF17820">
    <property type="entry name" value="PDZ_6"/>
    <property type="match status" value="1"/>
</dbReference>
<dbReference type="Gene3D" id="3.90.226.10">
    <property type="entry name" value="2-enoyl-CoA Hydratase, Chain A, domain 1"/>
    <property type="match status" value="1"/>
</dbReference>
<accession>A0A3N0B2T7</accession>